<dbReference type="Pfam" id="PF03786">
    <property type="entry name" value="UxuA"/>
    <property type="match status" value="1"/>
</dbReference>
<comment type="cofactor">
    <cofactor evidence="3">
        <name>Fe(2+)</name>
        <dbReference type="ChEBI" id="CHEBI:29033"/>
    </cofactor>
</comment>
<comment type="function">
    <text evidence="4">Catalyzes the dehydration of D-mannonate.</text>
</comment>
<dbReference type="GO" id="GO:0008927">
    <property type="term" value="F:mannonate dehydratase activity"/>
    <property type="evidence" value="ECO:0007669"/>
    <property type="project" value="UniProtKB-EC"/>
</dbReference>
<name>A0A382US00_9ZZZZ</name>
<evidence type="ECO:0000256" key="10">
    <source>
        <dbReference type="ARBA" id="ARBA00023239"/>
    </source>
</evidence>
<protein>
    <recommendedName>
        <fullName evidence="7">mannonate dehydratase</fullName>
        <ecNumber evidence="7">4.2.1.8</ecNumber>
    </recommendedName>
</protein>
<dbReference type="EMBL" id="UINC01146001">
    <property type="protein sequence ID" value="SVD36468.1"/>
    <property type="molecule type" value="Genomic_DNA"/>
</dbReference>
<dbReference type="NCBIfam" id="TIGR00695">
    <property type="entry name" value="uxuA"/>
    <property type="match status" value="1"/>
</dbReference>
<dbReference type="AlphaFoldDB" id="A0A382US00"/>
<dbReference type="SUPFAM" id="SSF51658">
    <property type="entry name" value="Xylose isomerase-like"/>
    <property type="match status" value="1"/>
</dbReference>
<evidence type="ECO:0000256" key="2">
    <source>
        <dbReference type="ARBA" id="ARBA00001936"/>
    </source>
</evidence>
<comment type="similarity">
    <text evidence="6">Belongs to the mannonate dehydratase family.</text>
</comment>
<dbReference type="PANTHER" id="PTHR30387:SF2">
    <property type="entry name" value="MANNONATE DEHYDRATASE"/>
    <property type="match status" value="1"/>
</dbReference>
<feature type="non-terminal residue" evidence="11">
    <location>
        <position position="225"/>
    </location>
</feature>
<evidence type="ECO:0000256" key="5">
    <source>
        <dbReference type="ARBA" id="ARBA00004892"/>
    </source>
</evidence>
<evidence type="ECO:0000256" key="4">
    <source>
        <dbReference type="ARBA" id="ARBA00002713"/>
    </source>
</evidence>
<evidence type="ECO:0000313" key="11">
    <source>
        <dbReference type="EMBL" id="SVD36468.1"/>
    </source>
</evidence>
<comment type="catalytic activity">
    <reaction evidence="1">
        <text>D-mannonate = 2-dehydro-3-deoxy-D-gluconate + H2O</text>
        <dbReference type="Rhea" id="RHEA:20097"/>
        <dbReference type="ChEBI" id="CHEBI:15377"/>
        <dbReference type="ChEBI" id="CHEBI:17767"/>
        <dbReference type="ChEBI" id="CHEBI:57990"/>
        <dbReference type="EC" id="4.2.1.8"/>
    </reaction>
</comment>
<evidence type="ECO:0000256" key="1">
    <source>
        <dbReference type="ARBA" id="ARBA00001794"/>
    </source>
</evidence>
<evidence type="ECO:0000256" key="6">
    <source>
        <dbReference type="ARBA" id="ARBA00007389"/>
    </source>
</evidence>
<dbReference type="Gene3D" id="3.20.20.150">
    <property type="entry name" value="Divalent-metal-dependent TIM barrel enzymes"/>
    <property type="match status" value="1"/>
</dbReference>
<proteinExistence type="inferred from homology"/>
<accession>A0A382US00</accession>
<dbReference type="GO" id="GO:0042840">
    <property type="term" value="P:D-glucuronate catabolic process"/>
    <property type="evidence" value="ECO:0007669"/>
    <property type="project" value="TreeGrafter"/>
</dbReference>
<comment type="cofactor">
    <cofactor evidence="2">
        <name>Mn(2+)</name>
        <dbReference type="ChEBI" id="CHEBI:29035"/>
    </cofactor>
</comment>
<dbReference type="PANTHER" id="PTHR30387">
    <property type="entry name" value="MANNONATE DEHYDRATASE"/>
    <property type="match status" value="1"/>
</dbReference>
<dbReference type="InterPro" id="IPR004628">
    <property type="entry name" value="Man_deHydtase"/>
</dbReference>
<keyword evidence="9" id="KW-0464">Manganese</keyword>
<dbReference type="GO" id="GO:0030145">
    <property type="term" value="F:manganese ion binding"/>
    <property type="evidence" value="ECO:0007669"/>
    <property type="project" value="TreeGrafter"/>
</dbReference>
<dbReference type="InterPro" id="IPR036237">
    <property type="entry name" value="Xyl_isomerase-like_sf"/>
</dbReference>
<sequence>MELTFRWFGPNDPANISHIRQVGVTGIVTSLNHIKYGEKWIDYEIKKRKKIINEVKSSKELKLKWSVAESLPVHNDIKSRSGKYKYYIDQYKDSLVNLSKNQIKTICYNFMPLIDWVRTDLNYKLKNNAIALKYDHLKMCAFEVMILKIKDADKRYTKKQIIKAKEIFKKMKNSEKHSLKKSLLGGLAANDRKFSINELKYEIDRFKEINHTDLRNNLKNFLVEI</sequence>
<dbReference type="NCBIfam" id="NF003027">
    <property type="entry name" value="PRK03906.1"/>
    <property type="match status" value="1"/>
</dbReference>
<comment type="pathway">
    <text evidence="5">Carbohydrate metabolism; pentose and glucuronate interconversion.</text>
</comment>
<evidence type="ECO:0000256" key="3">
    <source>
        <dbReference type="ARBA" id="ARBA00001954"/>
    </source>
</evidence>
<dbReference type="GO" id="GO:0008198">
    <property type="term" value="F:ferrous iron binding"/>
    <property type="evidence" value="ECO:0007669"/>
    <property type="project" value="TreeGrafter"/>
</dbReference>
<keyword evidence="10" id="KW-0456">Lyase</keyword>
<evidence type="ECO:0000256" key="8">
    <source>
        <dbReference type="ARBA" id="ARBA00023004"/>
    </source>
</evidence>
<evidence type="ECO:0000256" key="7">
    <source>
        <dbReference type="ARBA" id="ARBA00012927"/>
    </source>
</evidence>
<organism evidence="11">
    <name type="scientific">marine metagenome</name>
    <dbReference type="NCBI Taxonomy" id="408172"/>
    <lineage>
        <taxon>unclassified sequences</taxon>
        <taxon>metagenomes</taxon>
        <taxon>ecological metagenomes</taxon>
    </lineage>
</organism>
<reference evidence="11" key="1">
    <citation type="submission" date="2018-05" db="EMBL/GenBank/DDBJ databases">
        <authorList>
            <person name="Lanie J.A."/>
            <person name="Ng W.-L."/>
            <person name="Kazmierczak K.M."/>
            <person name="Andrzejewski T.M."/>
            <person name="Davidsen T.M."/>
            <person name="Wayne K.J."/>
            <person name="Tettelin H."/>
            <person name="Glass J.I."/>
            <person name="Rusch D."/>
            <person name="Podicherti R."/>
            <person name="Tsui H.-C.T."/>
            <person name="Winkler M.E."/>
        </authorList>
    </citation>
    <scope>NUCLEOTIDE SEQUENCE</scope>
</reference>
<keyword evidence="8" id="KW-0408">Iron</keyword>
<gene>
    <name evidence="11" type="ORF">METZ01_LOCUS389322</name>
</gene>
<evidence type="ECO:0000256" key="9">
    <source>
        <dbReference type="ARBA" id="ARBA00023211"/>
    </source>
</evidence>
<dbReference type="EC" id="4.2.1.8" evidence="7"/>